<keyword evidence="3" id="KW-1185">Reference proteome</keyword>
<gene>
    <name evidence="2" type="ORF">NE237_007137</name>
</gene>
<accession>A0A9Q0QVY5</accession>
<sequence length="243" mass="26898">MPLSLNQTTSLKIRKVYARICVNIPSSKKPSDKIQIEDDEGNIYIQPVHYEWQLPHCISYKVFGHNEGECPLKPKQSGEKYSGLASTDNKGNGREDSENAGKDPEFNQMVSQVGRLSSVGLIQNKDNEGFQQQKVKKKNKMHYYRVKKTLQSDLTGRVDRVEQVTQPLGLHNQSALGSGLHSSSPAPPFSNPIPVPTSPNRIFGPSRFEVLSALPNDLDQSSPCLTIVLSIENPNPSSKLVSC</sequence>
<dbReference type="InterPro" id="IPR040256">
    <property type="entry name" value="At4g02000-like"/>
</dbReference>
<proteinExistence type="predicted"/>
<dbReference type="PANTHER" id="PTHR31286">
    <property type="entry name" value="GLYCINE-RICH CELL WALL STRUCTURAL PROTEIN 1.8-LIKE"/>
    <property type="match status" value="1"/>
</dbReference>
<feature type="region of interest" description="Disordered" evidence="1">
    <location>
        <begin position="72"/>
        <end position="105"/>
    </location>
</feature>
<evidence type="ECO:0000313" key="3">
    <source>
        <dbReference type="Proteomes" id="UP001141806"/>
    </source>
</evidence>
<name>A0A9Q0QVY5_9MAGN</name>
<feature type="compositionally biased region" description="Basic and acidic residues" evidence="1">
    <location>
        <begin position="91"/>
        <end position="105"/>
    </location>
</feature>
<dbReference type="OrthoDB" id="1098763at2759"/>
<dbReference type="Proteomes" id="UP001141806">
    <property type="component" value="Unassembled WGS sequence"/>
</dbReference>
<feature type="compositionally biased region" description="Pro residues" evidence="1">
    <location>
        <begin position="185"/>
        <end position="197"/>
    </location>
</feature>
<evidence type="ECO:0000256" key="1">
    <source>
        <dbReference type="SAM" id="MobiDB-lite"/>
    </source>
</evidence>
<feature type="compositionally biased region" description="Polar residues" evidence="1">
    <location>
        <begin position="172"/>
        <end position="184"/>
    </location>
</feature>
<evidence type="ECO:0000313" key="2">
    <source>
        <dbReference type="EMBL" id="KAJ4973963.1"/>
    </source>
</evidence>
<protein>
    <submittedName>
        <fullName evidence="2">Uncharacterized protein</fullName>
    </submittedName>
</protein>
<feature type="region of interest" description="Disordered" evidence="1">
    <location>
        <begin position="172"/>
        <end position="197"/>
    </location>
</feature>
<reference evidence="2" key="1">
    <citation type="journal article" date="2023" name="Plant J.">
        <title>The genome of the king protea, Protea cynaroides.</title>
        <authorList>
            <person name="Chang J."/>
            <person name="Duong T.A."/>
            <person name="Schoeman C."/>
            <person name="Ma X."/>
            <person name="Roodt D."/>
            <person name="Barker N."/>
            <person name="Li Z."/>
            <person name="Van de Peer Y."/>
            <person name="Mizrachi E."/>
        </authorList>
    </citation>
    <scope>NUCLEOTIDE SEQUENCE</scope>
    <source>
        <tissue evidence="2">Young leaves</tissue>
    </source>
</reference>
<dbReference type="EMBL" id="JAMYWD010000004">
    <property type="protein sequence ID" value="KAJ4973963.1"/>
    <property type="molecule type" value="Genomic_DNA"/>
</dbReference>
<dbReference type="AlphaFoldDB" id="A0A9Q0QVY5"/>
<comment type="caution">
    <text evidence="2">The sequence shown here is derived from an EMBL/GenBank/DDBJ whole genome shotgun (WGS) entry which is preliminary data.</text>
</comment>
<organism evidence="2 3">
    <name type="scientific">Protea cynaroides</name>
    <dbReference type="NCBI Taxonomy" id="273540"/>
    <lineage>
        <taxon>Eukaryota</taxon>
        <taxon>Viridiplantae</taxon>
        <taxon>Streptophyta</taxon>
        <taxon>Embryophyta</taxon>
        <taxon>Tracheophyta</taxon>
        <taxon>Spermatophyta</taxon>
        <taxon>Magnoliopsida</taxon>
        <taxon>Proteales</taxon>
        <taxon>Proteaceae</taxon>
        <taxon>Protea</taxon>
    </lineage>
</organism>
<dbReference type="PANTHER" id="PTHR31286:SF165">
    <property type="entry name" value="DUF4283 DOMAIN-CONTAINING PROTEIN"/>
    <property type="match status" value="1"/>
</dbReference>